<feature type="coiled-coil region" evidence="1">
    <location>
        <begin position="58"/>
        <end position="118"/>
    </location>
</feature>
<evidence type="ECO:0000313" key="2">
    <source>
        <dbReference type="EMBL" id="PKY57749.1"/>
    </source>
</evidence>
<name>A0A2I1HFU8_9GLOM</name>
<organism evidence="2 3">
    <name type="scientific">Rhizophagus irregularis</name>
    <dbReference type="NCBI Taxonomy" id="588596"/>
    <lineage>
        <taxon>Eukaryota</taxon>
        <taxon>Fungi</taxon>
        <taxon>Fungi incertae sedis</taxon>
        <taxon>Mucoromycota</taxon>
        <taxon>Glomeromycotina</taxon>
        <taxon>Glomeromycetes</taxon>
        <taxon>Glomerales</taxon>
        <taxon>Glomeraceae</taxon>
        <taxon>Rhizophagus</taxon>
    </lineage>
</organism>
<evidence type="ECO:0000256" key="1">
    <source>
        <dbReference type="SAM" id="Coils"/>
    </source>
</evidence>
<dbReference type="AlphaFoldDB" id="A0A2I1HFU8"/>
<sequence>MIVYKIGLTKEELEKYLRGEERIKIEICDGSDVIIEKKILAKKTTNGGGKRKSCGVCEENAETKKRKKEDKVERFIKEVSTPIKENERMTSEDQFIEIDDQNEENDDIENLVEKYLDLGDINTRAIQKWYFLGQNFERKVEEIKNQGRRKKSDQTARRDLYNEMMRLLVKEDEDAEEKVRVRGALKERMQGAVKIYELFTEIGQDKINRIKETFVTTIIKFTESEKEEIIGHFRN</sequence>
<accession>A0A2I1HFU8</accession>
<dbReference type="VEuPathDB" id="FungiDB:RhiirA1_492984"/>
<keyword evidence="1" id="KW-0175">Coiled coil</keyword>
<proteinExistence type="predicted"/>
<reference evidence="2 3" key="1">
    <citation type="submission" date="2015-10" db="EMBL/GenBank/DDBJ databases">
        <title>Genome analyses suggest a sexual origin of heterokaryosis in a supposedly ancient asexual fungus.</title>
        <authorList>
            <person name="Ropars J."/>
            <person name="Sedzielewska K."/>
            <person name="Noel J."/>
            <person name="Charron P."/>
            <person name="Farinelli L."/>
            <person name="Marton T."/>
            <person name="Kruger M."/>
            <person name="Pelin A."/>
            <person name="Brachmann A."/>
            <person name="Corradi N."/>
        </authorList>
    </citation>
    <scope>NUCLEOTIDE SEQUENCE [LARGE SCALE GENOMIC DNA]</scope>
    <source>
        <strain evidence="2 3">A4</strain>
    </source>
</reference>
<protein>
    <submittedName>
        <fullName evidence="2">Uncharacterized protein</fullName>
    </submittedName>
</protein>
<gene>
    <name evidence="2" type="ORF">RhiirA4_510711</name>
</gene>
<comment type="caution">
    <text evidence="2">The sequence shown here is derived from an EMBL/GenBank/DDBJ whole genome shotgun (WGS) entry which is preliminary data.</text>
</comment>
<evidence type="ECO:0000313" key="3">
    <source>
        <dbReference type="Proteomes" id="UP000234323"/>
    </source>
</evidence>
<dbReference type="VEuPathDB" id="FungiDB:RhiirFUN_010004"/>
<keyword evidence="3" id="KW-1185">Reference proteome</keyword>
<dbReference type="Proteomes" id="UP000234323">
    <property type="component" value="Unassembled WGS sequence"/>
</dbReference>
<dbReference type="EMBL" id="LLXI01002680">
    <property type="protein sequence ID" value="PKY57749.1"/>
    <property type="molecule type" value="Genomic_DNA"/>
</dbReference>